<comment type="caution">
    <text evidence="1">The sequence shown here is derived from an EMBL/GenBank/DDBJ whole genome shotgun (WGS) entry which is preliminary data.</text>
</comment>
<organism evidence="1 2">
    <name type="scientific">Aquimarina algiphila</name>
    <dbReference type="NCBI Taxonomy" id="2047982"/>
    <lineage>
        <taxon>Bacteria</taxon>
        <taxon>Pseudomonadati</taxon>
        <taxon>Bacteroidota</taxon>
        <taxon>Flavobacteriia</taxon>
        <taxon>Flavobacteriales</taxon>
        <taxon>Flavobacteriaceae</taxon>
        <taxon>Aquimarina</taxon>
    </lineage>
</organism>
<dbReference type="InterPro" id="IPR038479">
    <property type="entry name" value="Transthyretin-like_sf"/>
</dbReference>
<name>A0A554VFR8_9FLAO</name>
<dbReference type="RefSeq" id="WP_143917724.1">
    <property type="nucleotide sequence ID" value="NZ_CANMIK010000055.1"/>
</dbReference>
<dbReference type="AlphaFoldDB" id="A0A554VFR8"/>
<keyword evidence="2" id="KW-1185">Reference proteome</keyword>
<dbReference type="EMBL" id="VLNR01000049">
    <property type="protein sequence ID" value="TSE06123.1"/>
    <property type="molecule type" value="Genomic_DNA"/>
</dbReference>
<sequence>MGFILKGNLAGELCKDCKEPLFGSIVRFYRVENFDLSIITNVAADPKNTLQILDEKQIKAKAKLLIAEAEIDEQGNYKTELKGKYEQYDGPLMIDVVTKRVFNQKSKDRDPIQFNITTLQPRWRQINDDIVFYWKYCINQRFWCRMRELFDAWVICGRLLNCNNDQIPLPGVKVIAMDDDWFQDDELGSAITDSTGHFRIDYTSNDFKQTFLSPLINVETPFPPFNSGPDVYFELEFDGTPIVFEKPSDKRNNVGPCLCVTLCFEGEIIIPEISIPATFTHFGKAKYIHIQDDIDSITGKTNPGDFAFYSTINLVGSLSKKLNGQPMEYMFEYQIVSSPSSPLTGTWTPVNSNAVPTTMIGNFLIETFNPINPWIKDPVYINHPDPLSNNVDIVDNWIRVPQQANFEAHQDAEILKLATTQIFSTIFLDMSAPPSSIGTKTTPPLPITPPAPPMTAAPLVPQVFNKYVAVRMKQRQVNNSTSEAVAGTSKPIAVFNVRYNNVNKHGSWAPDTEDNQIAAVSVNIQEIITVGETPDECVKIIDALHVNYHGRNENLGSLALKITGPNKPGQSFSFPPISLMASPETFGTTQLQFTPSTQTVNDLRSCAFTIELTASVLLTNGESGPGPIRDFISFCKA</sequence>
<evidence type="ECO:0000313" key="2">
    <source>
        <dbReference type="Proteomes" id="UP000318833"/>
    </source>
</evidence>
<dbReference type="OrthoDB" id="4845881at2"/>
<accession>A0A554VFR8</accession>
<evidence type="ECO:0000313" key="1">
    <source>
        <dbReference type="EMBL" id="TSE06123.1"/>
    </source>
</evidence>
<dbReference type="Gene3D" id="2.60.40.3330">
    <property type="match status" value="1"/>
</dbReference>
<gene>
    <name evidence="1" type="ORF">FOF46_20460</name>
</gene>
<evidence type="ECO:0008006" key="3">
    <source>
        <dbReference type="Google" id="ProtNLM"/>
    </source>
</evidence>
<proteinExistence type="predicted"/>
<dbReference type="Proteomes" id="UP000318833">
    <property type="component" value="Unassembled WGS sequence"/>
</dbReference>
<protein>
    <recommendedName>
        <fullName evidence="3">Carboxypeptidase regulatory-like domain-containing protein</fullName>
    </recommendedName>
</protein>
<reference evidence="1 2" key="1">
    <citation type="submission" date="2019-07" db="EMBL/GenBank/DDBJ databases">
        <title>The draft genome sequence of Aquimarina algiphila M91.</title>
        <authorList>
            <person name="Meng X."/>
        </authorList>
    </citation>
    <scope>NUCLEOTIDE SEQUENCE [LARGE SCALE GENOMIC DNA]</scope>
    <source>
        <strain evidence="1 2">M91</strain>
    </source>
</reference>